<dbReference type="OrthoDB" id="7593563at2"/>
<proteinExistence type="predicted"/>
<dbReference type="RefSeq" id="WP_046110263.1">
    <property type="nucleotide sequence ID" value="NZ_JZEX01000173.1"/>
</dbReference>
<comment type="caution">
    <text evidence="1">The sequence shown here is derived from an EMBL/GenBank/DDBJ whole genome shotgun (WGS) entry which is preliminary data.</text>
</comment>
<dbReference type="InterPro" id="IPR025332">
    <property type="entry name" value="DUF4238"/>
</dbReference>
<dbReference type="EMBL" id="JZEX01000173">
    <property type="protein sequence ID" value="KKB07145.1"/>
    <property type="molecule type" value="Genomic_DNA"/>
</dbReference>
<protein>
    <recommendedName>
        <fullName evidence="3">DUF4238 domain-containing protein</fullName>
    </recommendedName>
</protein>
<name>A0A0F5FF14_9HYPH</name>
<keyword evidence="2" id="KW-1185">Reference proteome</keyword>
<evidence type="ECO:0008006" key="3">
    <source>
        <dbReference type="Google" id="ProtNLM"/>
    </source>
</evidence>
<dbReference type="STRING" id="443610.VE25_19100"/>
<evidence type="ECO:0000313" key="2">
    <source>
        <dbReference type="Proteomes" id="UP000033632"/>
    </source>
</evidence>
<evidence type="ECO:0000313" key="1">
    <source>
        <dbReference type="EMBL" id="KKB07145.1"/>
    </source>
</evidence>
<dbReference type="PATRIC" id="fig|443610.3.peg.2135"/>
<dbReference type="Proteomes" id="UP000033632">
    <property type="component" value="Unassembled WGS sequence"/>
</dbReference>
<organism evidence="1 2">
    <name type="scientific">Devosia geojensis</name>
    <dbReference type="NCBI Taxonomy" id="443610"/>
    <lineage>
        <taxon>Bacteria</taxon>
        <taxon>Pseudomonadati</taxon>
        <taxon>Pseudomonadota</taxon>
        <taxon>Alphaproteobacteria</taxon>
        <taxon>Hyphomicrobiales</taxon>
        <taxon>Devosiaceae</taxon>
        <taxon>Devosia</taxon>
    </lineage>
</organism>
<reference evidence="1 2" key="1">
    <citation type="submission" date="2015-03" db="EMBL/GenBank/DDBJ databases">
        <authorList>
            <person name="Hassan Y.I."/>
            <person name="Lepp D."/>
            <person name="Li X.-Z."/>
            <person name="Zhou T."/>
        </authorList>
    </citation>
    <scope>NUCLEOTIDE SEQUENCE [LARGE SCALE GENOMIC DNA]</scope>
    <source>
        <strain evidence="1 2">BD-c194</strain>
    </source>
</reference>
<accession>A0A0F5FF14</accession>
<dbReference type="Pfam" id="PF14022">
    <property type="entry name" value="DUF4238"/>
    <property type="match status" value="1"/>
</dbReference>
<gene>
    <name evidence="1" type="ORF">VE25_19100</name>
</gene>
<sequence length="313" mass="35175">MALDHYISQVHLKNFYAPALGKRMYAIRKADLLEYQCNSASQCRIEDGNTNVYLEDERAVEDFLKTIEGRYNSSVKSLRRGKPDGAAIYTIAGFVAYVMSCSPAAMRINSTPVRGSVEILAAMVERRGDLQEPPPEMGEGTLVDMIEDGRVIVDIDPKYPQAVGIASIIDRVARLGNFKWDILVNEHADCPFFTSDYPVANEQAGDPRILNRVVPLTPDLAIRIRPNFDTKGDSLDFPDFGHRVMQLARHEVVAINRELVRSAETVVYTSLMAPWVQSFVAKNREFRVETWNITVEHGDGILQLSQQGTRKKN</sequence>
<dbReference type="AlphaFoldDB" id="A0A0F5FF14"/>